<dbReference type="Proteomes" id="UP000245926">
    <property type="component" value="Chromosome"/>
</dbReference>
<reference evidence="3" key="1">
    <citation type="submission" date="2018-05" db="EMBL/GenBank/DDBJ databases">
        <title>Complete Genome Sequence of Methylobacterium sp. 17SD2-17.</title>
        <authorList>
            <person name="Srinivasan S."/>
        </authorList>
    </citation>
    <scope>NUCLEOTIDE SEQUENCE [LARGE SCALE GENOMIC DNA]</scope>
    <source>
        <strain evidence="3">17SD2-17</strain>
    </source>
</reference>
<sequence length="73" mass="7757">MPEPLSSDLDRPATLTLWPDASDGPKAVEPEDVASLRDALRRACAALRDGTAAPWIVTASGLILSPSWLMSIL</sequence>
<evidence type="ECO:0000256" key="1">
    <source>
        <dbReference type="SAM" id="MobiDB-lite"/>
    </source>
</evidence>
<accession>A0A2U8WFC9</accession>
<evidence type="ECO:0000313" key="3">
    <source>
        <dbReference type="Proteomes" id="UP000245926"/>
    </source>
</evidence>
<feature type="region of interest" description="Disordered" evidence="1">
    <location>
        <begin position="1"/>
        <end position="28"/>
    </location>
</feature>
<name>A0A2U8WFC9_9HYPH</name>
<gene>
    <name evidence="2" type="ORF">DK389_27975</name>
</gene>
<organism evidence="2 3">
    <name type="scientific">Methylobacterium durans</name>
    <dbReference type="NCBI Taxonomy" id="2202825"/>
    <lineage>
        <taxon>Bacteria</taxon>
        <taxon>Pseudomonadati</taxon>
        <taxon>Pseudomonadota</taxon>
        <taxon>Alphaproteobacteria</taxon>
        <taxon>Hyphomicrobiales</taxon>
        <taxon>Methylobacteriaceae</taxon>
        <taxon>Methylobacterium</taxon>
    </lineage>
</organism>
<dbReference type="OrthoDB" id="7997935at2"/>
<dbReference type="AlphaFoldDB" id="A0A2U8WFC9"/>
<keyword evidence="3" id="KW-1185">Reference proteome</keyword>
<evidence type="ECO:0000313" key="2">
    <source>
        <dbReference type="EMBL" id="AWN44833.1"/>
    </source>
</evidence>
<dbReference type="KEGG" id="mets:DK389_27975"/>
<protein>
    <submittedName>
        <fullName evidence="2">Uncharacterized protein</fullName>
    </submittedName>
</protein>
<proteinExistence type="predicted"/>
<dbReference type="EMBL" id="CP029550">
    <property type="protein sequence ID" value="AWN44833.1"/>
    <property type="molecule type" value="Genomic_DNA"/>
</dbReference>